<feature type="chain" id="PRO_5035313719" description="Phosphatidic acid phosphatase type 2/haloperoxidase domain-containing protein" evidence="1">
    <location>
        <begin position="17"/>
        <end position="243"/>
    </location>
</feature>
<accession>A0A8J5XLC0</accession>
<evidence type="ECO:0000259" key="2">
    <source>
        <dbReference type="SMART" id="SM00014"/>
    </source>
</evidence>
<dbReference type="InterPro" id="IPR036938">
    <property type="entry name" value="PAP2/HPO_sf"/>
</dbReference>
<protein>
    <recommendedName>
        <fullName evidence="2">Phosphatidic acid phosphatase type 2/haloperoxidase domain-containing protein</fullName>
    </recommendedName>
</protein>
<proteinExistence type="predicted"/>
<evidence type="ECO:0000313" key="3">
    <source>
        <dbReference type="EMBL" id="KAG8465239.1"/>
    </source>
</evidence>
<dbReference type="Pfam" id="PF01569">
    <property type="entry name" value="PAP2"/>
    <property type="match status" value="1"/>
</dbReference>
<evidence type="ECO:0000256" key="1">
    <source>
        <dbReference type="SAM" id="SignalP"/>
    </source>
</evidence>
<comment type="caution">
    <text evidence="3">The sequence shown here is derived from an EMBL/GenBank/DDBJ whole genome shotgun (WGS) entry which is preliminary data.</text>
</comment>
<sequence length="243" mass="24769">MTAAATLLIVCPFGAAFTHVAHRSLQHSVPLLRCQTPCATPLPRWSRQQHARRCSLVVARGDSRRSLASRVDGSTKYLVAGAQLWALAARRDALAPFIVLGMVCASFLCSALKRVIGAARPGLSGAAARASDPGMPSAHALVSAFAATAWSCALGSQRAAIGLSALAAAIGVLRVVCGWHTAEQVVVGLALGVGCALGWTEAGKAAGVFALAPASPAANILRASCALAVLLFVARKAAKFAPG</sequence>
<feature type="signal peptide" evidence="1">
    <location>
        <begin position="1"/>
        <end position="16"/>
    </location>
</feature>
<dbReference type="InterPro" id="IPR000326">
    <property type="entry name" value="PAP2/HPO"/>
</dbReference>
<dbReference type="AlphaFoldDB" id="A0A8J5XLC0"/>
<dbReference type="SMART" id="SM00014">
    <property type="entry name" value="acidPPc"/>
    <property type="match status" value="1"/>
</dbReference>
<dbReference type="EMBL" id="JAGTXO010000011">
    <property type="protein sequence ID" value="KAG8465239.1"/>
    <property type="molecule type" value="Genomic_DNA"/>
</dbReference>
<dbReference type="SUPFAM" id="SSF48317">
    <property type="entry name" value="Acid phosphatase/Vanadium-dependent haloperoxidase"/>
    <property type="match status" value="1"/>
</dbReference>
<keyword evidence="1" id="KW-0732">Signal</keyword>
<dbReference type="Proteomes" id="UP000751190">
    <property type="component" value="Unassembled WGS sequence"/>
</dbReference>
<dbReference type="Gene3D" id="1.20.144.10">
    <property type="entry name" value="Phosphatidic acid phosphatase type 2/haloperoxidase"/>
    <property type="match status" value="1"/>
</dbReference>
<dbReference type="OrthoDB" id="302705at2759"/>
<organism evidence="3 4">
    <name type="scientific">Diacronema lutheri</name>
    <name type="common">Unicellular marine alga</name>
    <name type="synonym">Monochrysis lutheri</name>
    <dbReference type="NCBI Taxonomy" id="2081491"/>
    <lineage>
        <taxon>Eukaryota</taxon>
        <taxon>Haptista</taxon>
        <taxon>Haptophyta</taxon>
        <taxon>Pavlovophyceae</taxon>
        <taxon>Pavlovales</taxon>
        <taxon>Pavlovaceae</taxon>
        <taxon>Diacronema</taxon>
    </lineage>
</organism>
<feature type="domain" description="Phosphatidic acid phosphatase type 2/haloperoxidase" evidence="2">
    <location>
        <begin position="95"/>
        <end position="200"/>
    </location>
</feature>
<evidence type="ECO:0000313" key="4">
    <source>
        <dbReference type="Proteomes" id="UP000751190"/>
    </source>
</evidence>
<reference evidence="3" key="1">
    <citation type="submission" date="2021-05" db="EMBL/GenBank/DDBJ databases">
        <title>The genome of the haptophyte Pavlova lutheri (Diacronema luteri, Pavlovales) - a model for lipid biosynthesis in eukaryotic algae.</title>
        <authorList>
            <person name="Hulatt C.J."/>
            <person name="Posewitz M.C."/>
        </authorList>
    </citation>
    <scope>NUCLEOTIDE SEQUENCE</scope>
    <source>
        <strain evidence="3">NIVA-4/92</strain>
    </source>
</reference>
<name>A0A8J5XLC0_DIALT</name>
<gene>
    <name evidence="3" type="ORF">KFE25_012602</name>
</gene>
<keyword evidence="4" id="KW-1185">Reference proteome</keyword>